<reference evidence="2" key="2">
    <citation type="journal article" date="2015" name="Data Brief">
        <title>Shoot transcriptome of the giant reed, Arundo donax.</title>
        <authorList>
            <person name="Barrero R.A."/>
            <person name="Guerrero F.D."/>
            <person name="Moolhuijzen P."/>
            <person name="Goolsby J.A."/>
            <person name="Tidwell J."/>
            <person name="Bellgard S.E."/>
            <person name="Bellgard M.I."/>
        </authorList>
    </citation>
    <scope>NUCLEOTIDE SEQUENCE</scope>
    <source>
        <tissue evidence="2">Shoot tissue taken approximately 20 cm above the soil surface</tissue>
    </source>
</reference>
<dbReference type="Pfam" id="PF24626">
    <property type="entry name" value="SH3_Tf2-1"/>
    <property type="match status" value="1"/>
</dbReference>
<dbReference type="PANTHER" id="PTHR46148">
    <property type="entry name" value="CHROMO DOMAIN-CONTAINING PROTEIN"/>
    <property type="match status" value="1"/>
</dbReference>
<feature type="domain" description="Tf2-1-like SH3-like" evidence="1">
    <location>
        <begin position="9"/>
        <end position="53"/>
    </location>
</feature>
<dbReference type="InterPro" id="IPR016197">
    <property type="entry name" value="Chromo-like_dom_sf"/>
</dbReference>
<proteinExistence type="predicted"/>
<organism evidence="2">
    <name type="scientific">Arundo donax</name>
    <name type="common">Giant reed</name>
    <name type="synonym">Donax arundinaceus</name>
    <dbReference type="NCBI Taxonomy" id="35708"/>
    <lineage>
        <taxon>Eukaryota</taxon>
        <taxon>Viridiplantae</taxon>
        <taxon>Streptophyta</taxon>
        <taxon>Embryophyta</taxon>
        <taxon>Tracheophyta</taxon>
        <taxon>Spermatophyta</taxon>
        <taxon>Magnoliopsida</taxon>
        <taxon>Liliopsida</taxon>
        <taxon>Poales</taxon>
        <taxon>Poaceae</taxon>
        <taxon>PACMAD clade</taxon>
        <taxon>Arundinoideae</taxon>
        <taxon>Arundineae</taxon>
        <taxon>Arundo</taxon>
    </lineage>
</organism>
<sequence>MATVPGAVRGKLSPKFYGPFQVLEKVGDVAYRLELPAGTRLHDAFHVGVLKPFRGDPPLVVPPLPPVRHGRVCQTPSAILKARLARGQLQVLVQWKDSPPVDASWVAVEDFRRLFPEFQLEDELLAQVGERCHGGSPIQ</sequence>
<dbReference type="EMBL" id="GBRH01222970">
    <property type="protein sequence ID" value="JAD74925.1"/>
    <property type="molecule type" value="Transcribed_RNA"/>
</dbReference>
<dbReference type="Gene3D" id="2.40.50.40">
    <property type="match status" value="1"/>
</dbReference>
<reference evidence="2" key="1">
    <citation type="submission" date="2014-09" db="EMBL/GenBank/DDBJ databases">
        <authorList>
            <person name="Magalhaes I.L.F."/>
            <person name="Oliveira U."/>
            <person name="Santos F.R."/>
            <person name="Vidigal T.H.D.A."/>
            <person name="Brescovit A.D."/>
            <person name="Santos A.J."/>
        </authorList>
    </citation>
    <scope>NUCLEOTIDE SEQUENCE</scope>
    <source>
        <tissue evidence="2">Shoot tissue taken approximately 20 cm above the soil surface</tissue>
    </source>
</reference>
<evidence type="ECO:0000259" key="1">
    <source>
        <dbReference type="Pfam" id="PF24626"/>
    </source>
</evidence>
<dbReference type="SUPFAM" id="SSF54160">
    <property type="entry name" value="Chromo domain-like"/>
    <property type="match status" value="1"/>
</dbReference>
<dbReference type="PANTHER" id="PTHR46148:SF52">
    <property type="entry name" value="OS04G0603800 PROTEIN"/>
    <property type="match status" value="1"/>
</dbReference>
<evidence type="ECO:0000313" key="2">
    <source>
        <dbReference type="EMBL" id="JAD74925.1"/>
    </source>
</evidence>
<dbReference type="InterPro" id="IPR056924">
    <property type="entry name" value="SH3_Tf2-1"/>
</dbReference>
<protein>
    <recommendedName>
        <fullName evidence="1">Tf2-1-like SH3-like domain-containing protein</fullName>
    </recommendedName>
</protein>
<accession>A0A0A9CNF1</accession>
<dbReference type="AlphaFoldDB" id="A0A0A9CNF1"/>
<name>A0A0A9CNF1_ARUDO</name>